<sequence length="573" mass="64888">MNADQTSQNPPLRQLTAQEFIDVLTEVDRERYAEYYERMIDYPIDATIIRGVEITDHVKLDSNIEVALPLFIQDSAFHRGISIEGGKFINELQFDNVAINFLVISGGIFNGIEILSGSFGSTRIRGGTFNGNLTIKDGTFNDSFRVETNSSFSSHFIVKGGTFNQSFSIEGGLFKEGFLIEGGKFNRGFRVWDGTFDGKFGITKGTFDDEFLISQGSFHKGMSVGNATFNKEFLIEGGTYKGEVNFGSGYIYRLTIWDIASAIKLRIEENCRINSLQFRSAIPKDSFIQLSGQFYSLTFNHVQNLGTIVPTKLSARKTPLYPNGKQPVIAKDDVFEQGRLLSYHDNTEKPQIRIDSSDLGKVIFMGCDLSGFGLHFDSSKITDVFVTGTKMPDKITTVDKHGNKDYQQRQVGYSQIKKIYEARGDRVEANRYYAKEMEAYLSTLSWWKWNDFWEKLNLNLNKYSTFHGQSWQRGLGTTLLISSLFYGVYCWILGYWPALPIDGNLDTFSHVASYFLEFVNPIHKADYVAEQLLGEKPKINGWARATEGISRVFIAYFVYQLIQAFRKHGKASG</sequence>
<keyword evidence="2" id="KW-1185">Reference proteome</keyword>
<evidence type="ECO:0000313" key="1">
    <source>
        <dbReference type="EMBL" id="MBD2752618.1"/>
    </source>
</evidence>
<dbReference type="RefSeq" id="WP_191038248.1">
    <property type="nucleotide sequence ID" value="NZ_JACXAA010000002.1"/>
</dbReference>
<comment type="caution">
    <text evidence="1">The sequence shown here is derived from an EMBL/GenBank/DDBJ whole genome shotgun (WGS) entry which is preliminary data.</text>
</comment>
<gene>
    <name evidence="1" type="ORF">IC230_06945</name>
</gene>
<dbReference type="AlphaFoldDB" id="A0A927GCG6"/>
<proteinExistence type="predicted"/>
<protein>
    <submittedName>
        <fullName evidence="1">Uncharacterized protein</fullName>
    </submittedName>
</protein>
<reference evidence="1" key="1">
    <citation type="submission" date="2020-09" db="EMBL/GenBank/DDBJ databases">
        <authorList>
            <person name="Kim M.K."/>
        </authorList>
    </citation>
    <scope>NUCLEOTIDE SEQUENCE</scope>
    <source>
        <strain evidence="1">BT704</strain>
    </source>
</reference>
<organism evidence="1 2">
    <name type="scientific">Spirosoma validum</name>
    <dbReference type="NCBI Taxonomy" id="2771355"/>
    <lineage>
        <taxon>Bacteria</taxon>
        <taxon>Pseudomonadati</taxon>
        <taxon>Bacteroidota</taxon>
        <taxon>Cytophagia</taxon>
        <taxon>Cytophagales</taxon>
        <taxon>Cytophagaceae</taxon>
        <taxon>Spirosoma</taxon>
    </lineage>
</organism>
<accession>A0A927GCG6</accession>
<evidence type="ECO:0000313" key="2">
    <source>
        <dbReference type="Proteomes" id="UP000653797"/>
    </source>
</evidence>
<dbReference type="Proteomes" id="UP000653797">
    <property type="component" value="Unassembled WGS sequence"/>
</dbReference>
<dbReference type="EMBL" id="JACXAA010000002">
    <property type="protein sequence ID" value="MBD2752618.1"/>
    <property type="molecule type" value="Genomic_DNA"/>
</dbReference>
<name>A0A927GCG6_9BACT</name>